<keyword evidence="17" id="KW-1185">Reference proteome</keyword>
<evidence type="ECO:0000313" key="16">
    <source>
        <dbReference type="EMBL" id="PVD35558.1"/>
    </source>
</evidence>
<comment type="subunit">
    <text evidence="1">Homodimer.</text>
</comment>
<evidence type="ECO:0000256" key="9">
    <source>
        <dbReference type="ARBA" id="ARBA00048097"/>
    </source>
</evidence>
<dbReference type="GO" id="GO:0004035">
    <property type="term" value="F:alkaline phosphatase activity"/>
    <property type="evidence" value="ECO:0007669"/>
    <property type="project" value="UniProtKB-EC"/>
</dbReference>
<evidence type="ECO:0000256" key="7">
    <source>
        <dbReference type="ARBA" id="ARBA00040525"/>
    </source>
</evidence>
<evidence type="ECO:0000256" key="4">
    <source>
        <dbReference type="ARBA" id="ARBA00036105"/>
    </source>
</evidence>
<feature type="compositionally biased region" description="Polar residues" evidence="15">
    <location>
        <begin position="161"/>
        <end position="172"/>
    </location>
</feature>
<feature type="compositionally biased region" description="Low complexity" evidence="15">
    <location>
        <begin position="149"/>
        <end position="160"/>
    </location>
</feature>
<sequence length="327" mass="35600">MGGGRRSLLPNNFTDPEAGWIVSGRKDNRNLIQEWIDQKTAENAKFQYVWNLTSFEAVNPDTTDYLMGLFEPNHMQYEAERLKDKAGEPSLAQMTKKAIQILSKNPKGFFLLVEGGRIDHAHHEGNAANALHDTWPSPRPCRRHETCLTSPTPSSSPQPTIRMSSHSQATPNEATTSLLVPGLVKTDGLSLAKDNKTYTTLVYGNGPGYLEGPRPNLTQEDATNLLYKQQSAVPISSETHGGEDVAIYAHGAMAHLFHGVHEQHYIPHVMAYASCVGDYADDNDCAASLLTPSTPSTPTTSGVSSSAVSLLVILGQTLATVILKYLC</sequence>
<dbReference type="GO" id="GO:0031214">
    <property type="term" value="P:biomineral tissue development"/>
    <property type="evidence" value="ECO:0007669"/>
    <property type="project" value="UniProtKB-KW"/>
</dbReference>
<keyword evidence="3" id="KW-0091">Biomineralization</keyword>
<dbReference type="InterPro" id="IPR001952">
    <property type="entry name" value="Alkaline_phosphatase"/>
</dbReference>
<organism evidence="16 17">
    <name type="scientific">Pomacea canaliculata</name>
    <name type="common">Golden apple snail</name>
    <dbReference type="NCBI Taxonomy" id="400727"/>
    <lineage>
        <taxon>Eukaryota</taxon>
        <taxon>Metazoa</taxon>
        <taxon>Spiralia</taxon>
        <taxon>Lophotrochozoa</taxon>
        <taxon>Mollusca</taxon>
        <taxon>Gastropoda</taxon>
        <taxon>Caenogastropoda</taxon>
        <taxon>Architaenioglossa</taxon>
        <taxon>Ampullarioidea</taxon>
        <taxon>Ampullariidae</taxon>
        <taxon>Pomacea</taxon>
    </lineage>
</organism>
<evidence type="ECO:0000256" key="10">
    <source>
        <dbReference type="ARBA" id="ARBA00048778"/>
    </source>
</evidence>
<evidence type="ECO:0000256" key="5">
    <source>
        <dbReference type="ARBA" id="ARBA00036923"/>
    </source>
</evidence>
<dbReference type="PANTHER" id="PTHR11596">
    <property type="entry name" value="ALKALINE PHOSPHATASE"/>
    <property type="match status" value="1"/>
</dbReference>
<comment type="subcellular location">
    <subcellularLocation>
        <location evidence="6">Extracellular vesicle membrane</location>
        <topology evidence="6">Lipid-anchor</topology>
        <topology evidence="6">GPI-anchor</topology>
    </subcellularLocation>
</comment>
<comment type="catalytic activity">
    <reaction evidence="9">
        <text>diphosphate + H2O = 2 phosphate + H(+)</text>
        <dbReference type="Rhea" id="RHEA:24576"/>
        <dbReference type="ChEBI" id="CHEBI:15377"/>
        <dbReference type="ChEBI" id="CHEBI:15378"/>
        <dbReference type="ChEBI" id="CHEBI:33019"/>
        <dbReference type="ChEBI" id="CHEBI:43474"/>
    </reaction>
    <physiologicalReaction direction="left-to-right" evidence="9">
        <dbReference type="Rhea" id="RHEA:24577"/>
    </physiologicalReaction>
</comment>
<dbReference type="EMBL" id="PZQS01000002">
    <property type="protein sequence ID" value="PVD35558.1"/>
    <property type="molecule type" value="Genomic_DNA"/>
</dbReference>
<protein>
    <recommendedName>
        <fullName evidence="7">Alkaline phosphatase, tissue-nonspecific isozyme</fullName>
        <ecNumber evidence="2">3.1.3.1</ecNumber>
    </recommendedName>
    <alternativeName>
        <fullName evidence="8">Phosphoamidase</fullName>
    </alternativeName>
</protein>
<keyword evidence="14" id="KW-0862">Zinc</keyword>
<evidence type="ECO:0000313" key="17">
    <source>
        <dbReference type="Proteomes" id="UP000245119"/>
    </source>
</evidence>
<evidence type="ECO:0000256" key="11">
    <source>
        <dbReference type="ARBA" id="ARBA00048929"/>
    </source>
</evidence>
<keyword evidence="14" id="KW-0479">Metal-binding</keyword>
<dbReference type="EC" id="3.1.3.1" evidence="2"/>
<comment type="catalytic activity">
    <reaction evidence="5">
        <text>AMP + H2O = adenosine + phosphate</text>
        <dbReference type="Rhea" id="RHEA:29375"/>
        <dbReference type="ChEBI" id="CHEBI:15377"/>
        <dbReference type="ChEBI" id="CHEBI:16335"/>
        <dbReference type="ChEBI" id="CHEBI:43474"/>
        <dbReference type="ChEBI" id="CHEBI:456215"/>
    </reaction>
    <physiologicalReaction direction="left-to-right" evidence="5">
        <dbReference type="Rhea" id="RHEA:29376"/>
    </physiologicalReaction>
</comment>
<evidence type="ECO:0000256" key="6">
    <source>
        <dbReference type="ARBA" id="ARBA00037828"/>
    </source>
</evidence>
<evidence type="ECO:0000256" key="2">
    <source>
        <dbReference type="ARBA" id="ARBA00012647"/>
    </source>
</evidence>
<feature type="binding site" evidence="14">
    <location>
        <position position="123"/>
    </location>
    <ligand>
        <name>Zn(2+)</name>
        <dbReference type="ChEBI" id="CHEBI:29105"/>
        <label>2</label>
    </ligand>
</feature>
<comment type="caution">
    <text evidence="16">The sequence shown here is derived from an EMBL/GenBank/DDBJ whole genome shotgun (WGS) entry which is preliminary data.</text>
</comment>
<feature type="binding site" evidence="14">
    <location>
        <position position="119"/>
    </location>
    <ligand>
        <name>Zn(2+)</name>
        <dbReference type="ChEBI" id="CHEBI:29105"/>
        <label>2</label>
    </ligand>
</feature>
<dbReference type="OrthoDB" id="5818554at2759"/>
<dbReference type="GO" id="GO:0046872">
    <property type="term" value="F:metal ion binding"/>
    <property type="evidence" value="ECO:0007669"/>
    <property type="project" value="UniProtKB-KW"/>
</dbReference>
<dbReference type="Gene3D" id="3.40.720.10">
    <property type="entry name" value="Alkaline Phosphatase, subunit A"/>
    <property type="match status" value="1"/>
</dbReference>
<dbReference type="AlphaFoldDB" id="A0A2T7PQ62"/>
<evidence type="ECO:0000256" key="3">
    <source>
        <dbReference type="ARBA" id="ARBA00022591"/>
    </source>
</evidence>
<comment type="catalytic activity">
    <reaction evidence="13">
        <text>ADP + H2O = AMP + phosphate + H(+)</text>
        <dbReference type="Rhea" id="RHEA:61436"/>
        <dbReference type="ChEBI" id="CHEBI:15377"/>
        <dbReference type="ChEBI" id="CHEBI:15378"/>
        <dbReference type="ChEBI" id="CHEBI:43474"/>
        <dbReference type="ChEBI" id="CHEBI:456215"/>
        <dbReference type="ChEBI" id="CHEBI:456216"/>
    </reaction>
    <physiologicalReaction direction="left-to-right" evidence="13">
        <dbReference type="Rhea" id="RHEA:61437"/>
    </physiologicalReaction>
</comment>
<evidence type="ECO:0000256" key="12">
    <source>
        <dbReference type="ARBA" id="ARBA00049444"/>
    </source>
</evidence>
<feature type="binding site" evidence="14">
    <location>
        <position position="166"/>
    </location>
    <ligand>
        <name>Zn(2+)</name>
        <dbReference type="ChEBI" id="CHEBI:29105"/>
        <label>2</label>
    </ligand>
</feature>
<comment type="catalytic activity">
    <reaction evidence="4">
        <text>a phosphate monoester + H2O = an alcohol + phosphate</text>
        <dbReference type="Rhea" id="RHEA:15017"/>
        <dbReference type="ChEBI" id="CHEBI:15377"/>
        <dbReference type="ChEBI" id="CHEBI:30879"/>
        <dbReference type="ChEBI" id="CHEBI:43474"/>
        <dbReference type="ChEBI" id="CHEBI:67140"/>
        <dbReference type="EC" id="3.1.3.1"/>
    </reaction>
    <physiologicalReaction direction="left-to-right" evidence="4">
        <dbReference type="Rhea" id="RHEA:15018"/>
    </physiologicalReaction>
</comment>
<comment type="catalytic activity">
    <reaction evidence="11">
        <text>phosphoethanolamine + H2O = ethanolamine + phosphate</text>
        <dbReference type="Rhea" id="RHEA:16089"/>
        <dbReference type="ChEBI" id="CHEBI:15377"/>
        <dbReference type="ChEBI" id="CHEBI:43474"/>
        <dbReference type="ChEBI" id="CHEBI:57603"/>
        <dbReference type="ChEBI" id="CHEBI:58190"/>
    </reaction>
    <physiologicalReaction direction="left-to-right" evidence="11">
        <dbReference type="Rhea" id="RHEA:16090"/>
    </physiologicalReaction>
</comment>
<evidence type="ECO:0000256" key="1">
    <source>
        <dbReference type="ARBA" id="ARBA00011738"/>
    </source>
</evidence>
<dbReference type="Pfam" id="PF00245">
    <property type="entry name" value="Alk_phosphatase"/>
    <property type="match status" value="1"/>
</dbReference>
<reference evidence="16 17" key="1">
    <citation type="submission" date="2018-04" db="EMBL/GenBank/DDBJ databases">
        <title>The genome of golden apple snail Pomacea canaliculata provides insight into stress tolerance and invasive adaptation.</title>
        <authorList>
            <person name="Liu C."/>
            <person name="Liu B."/>
            <person name="Ren Y."/>
            <person name="Zhang Y."/>
            <person name="Wang H."/>
            <person name="Li S."/>
            <person name="Jiang F."/>
            <person name="Yin L."/>
            <person name="Zhang G."/>
            <person name="Qian W."/>
            <person name="Fan W."/>
        </authorList>
    </citation>
    <scope>NUCLEOTIDE SEQUENCE [LARGE SCALE GENOMIC DNA]</scope>
    <source>
        <strain evidence="16">SZHN2017</strain>
        <tissue evidence="16">Muscle</tissue>
    </source>
</reference>
<feature type="region of interest" description="Disordered" evidence="15">
    <location>
        <begin position="146"/>
        <end position="172"/>
    </location>
</feature>
<evidence type="ECO:0000256" key="14">
    <source>
        <dbReference type="PIRSR" id="PIRSR601952-2"/>
    </source>
</evidence>
<proteinExistence type="predicted"/>
<comment type="cofactor">
    <cofactor evidence="14">
        <name>Mg(2+)</name>
        <dbReference type="ChEBI" id="CHEBI:18420"/>
    </cofactor>
    <text evidence="14">Binds 1 Mg(2+) ion.</text>
</comment>
<name>A0A2T7PQ62_POMCA</name>
<dbReference type="PANTHER" id="PTHR11596:SF74">
    <property type="entry name" value="ALKALINE PHOSPHATASE, TISSUE-NONSPECIFIC ISOZYME"/>
    <property type="match status" value="1"/>
</dbReference>
<dbReference type="Proteomes" id="UP000245119">
    <property type="component" value="Linkage Group LG2"/>
</dbReference>
<evidence type="ECO:0000256" key="15">
    <source>
        <dbReference type="SAM" id="MobiDB-lite"/>
    </source>
</evidence>
<accession>A0A2T7PQ62</accession>
<comment type="cofactor">
    <cofactor evidence="14">
        <name>Zn(2+)</name>
        <dbReference type="ChEBI" id="CHEBI:29105"/>
    </cofactor>
    <text evidence="14">Binds 2 Zn(2+) ions.</text>
</comment>
<dbReference type="SMART" id="SM00098">
    <property type="entry name" value="alkPPc"/>
    <property type="match status" value="1"/>
</dbReference>
<evidence type="ECO:0000256" key="13">
    <source>
        <dbReference type="ARBA" id="ARBA00049526"/>
    </source>
</evidence>
<feature type="binding site" evidence="14">
    <location>
        <position position="114"/>
    </location>
    <ligand>
        <name>Mg(2+)</name>
        <dbReference type="ChEBI" id="CHEBI:18420"/>
    </ligand>
</feature>
<keyword evidence="14" id="KW-0460">Magnesium</keyword>
<dbReference type="InterPro" id="IPR017850">
    <property type="entry name" value="Alkaline_phosphatase_core_sf"/>
</dbReference>
<gene>
    <name evidence="16" type="ORF">C0Q70_02521</name>
</gene>
<dbReference type="SUPFAM" id="SSF53649">
    <property type="entry name" value="Alkaline phosphatase-like"/>
    <property type="match status" value="1"/>
</dbReference>
<evidence type="ECO:0000256" key="8">
    <source>
        <dbReference type="ARBA" id="ARBA00042603"/>
    </source>
</evidence>
<comment type="catalytic activity">
    <reaction evidence="10">
        <text>ATP + H2O = ADP + phosphate + H(+)</text>
        <dbReference type="Rhea" id="RHEA:13065"/>
        <dbReference type="ChEBI" id="CHEBI:15377"/>
        <dbReference type="ChEBI" id="CHEBI:15378"/>
        <dbReference type="ChEBI" id="CHEBI:30616"/>
        <dbReference type="ChEBI" id="CHEBI:43474"/>
        <dbReference type="ChEBI" id="CHEBI:456216"/>
    </reaction>
    <physiologicalReaction direction="left-to-right" evidence="10">
        <dbReference type="Rhea" id="RHEA:13066"/>
    </physiologicalReaction>
</comment>
<comment type="catalytic activity">
    <reaction evidence="12">
        <text>pyridoxal 5'-phosphate + H2O = pyridoxal + phosphate</text>
        <dbReference type="Rhea" id="RHEA:20533"/>
        <dbReference type="ChEBI" id="CHEBI:15377"/>
        <dbReference type="ChEBI" id="CHEBI:17310"/>
        <dbReference type="ChEBI" id="CHEBI:43474"/>
        <dbReference type="ChEBI" id="CHEBI:597326"/>
    </reaction>
    <physiologicalReaction direction="left-to-right" evidence="12">
        <dbReference type="Rhea" id="RHEA:20534"/>
    </physiologicalReaction>
</comment>
<feature type="binding site" evidence="14">
    <location>
        <position position="240"/>
    </location>
    <ligand>
        <name>Zn(2+)</name>
        <dbReference type="ChEBI" id="CHEBI:29105"/>
        <label>2</label>
    </ligand>
</feature>